<reference evidence="1" key="2">
    <citation type="journal article" date="2015" name="Data Brief">
        <title>Shoot transcriptome of the giant reed, Arundo donax.</title>
        <authorList>
            <person name="Barrero R.A."/>
            <person name="Guerrero F.D."/>
            <person name="Moolhuijzen P."/>
            <person name="Goolsby J.A."/>
            <person name="Tidwell J."/>
            <person name="Bellgard S.E."/>
            <person name="Bellgard M.I."/>
        </authorList>
    </citation>
    <scope>NUCLEOTIDE SEQUENCE</scope>
    <source>
        <tissue evidence="1">Shoot tissue taken approximately 20 cm above the soil surface</tissue>
    </source>
</reference>
<accession>A0A0A8YCX4</accession>
<dbReference type="EMBL" id="GBRH01274482">
    <property type="protein sequence ID" value="JAD23413.1"/>
    <property type="molecule type" value="Transcribed_RNA"/>
</dbReference>
<protein>
    <submittedName>
        <fullName evidence="1">Uncharacterized protein</fullName>
    </submittedName>
</protein>
<proteinExistence type="predicted"/>
<organism evidence="1">
    <name type="scientific">Arundo donax</name>
    <name type="common">Giant reed</name>
    <name type="synonym">Donax arundinaceus</name>
    <dbReference type="NCBI Taxonomy" id="35708"/>
    <lineage>
        <taxon>Eukaryota</taxon>
        <taxon>Viridiplantae</taxon>
        <taxon>Streptophyta</taxon>
        <taxon>Embryophyta</taxon>
        <taxon>Tracheophyta</taxon>
        <taxon>Spermatophyta</taxon>
        <taxon>Magnoliopsida</taxon>
        <taxon>Liliopsida</taxon>
        <taxon>Poales</taxon>
        <taxon>Poaceae</taxon>
        <taxon>PACMAD clade</taxon>
        <taxon>Arundinoideae</taxon>
        <taxon>Arundineae</taxon>
        <taxon>Arundo</taxon>
    </lineage>
</organism>
<sequence>MAQVLVDGYRIYRMSVTLTFTKTTSWWRVCSCTG</sequence>
<reference evidence="1" key="1">
    <citation type="submission" date="2014-09" db="EMBL/GenBank/DDBJ databases">
        <authorList>
            <person name="Magalhaes I.L.F."/>
            <person name="Oliveira U."/>
            <person name="Santos F.R."/>
            <person name="Vidigal T.H.D.A."/>
            <person name="Brescovit A.D."/>
            <person name="Santos A.J."/>
        </authorList>
    </citation>
    <scope>NUCLEOTIDE SEQUENCE</scope>
    <source>
        <tissue evidence="1">Shoot tissue taken approximately 20 cm above the soil surface</tissue>
    </source>
</reference>
<name>A0A0A8YCX4_ARUDO</name>
<evidence type="ECO:0000313" key="1">
    <source>
        <dbReference type="EMBL" id="JAD23413.1"/>
    </source>
</evidence>
<dbReference type="AlphaFoldDB" id="A0A0A8YCX4"/>